<evidence type="ECO:0000313" key="3">
    <source>
        <dbReference type="Proteomes" id="UP000620262"/>
    </source>
</evidence>
<reference evidence="2 3" key="1">
    <citation type="submission" date="2020-10" db="EMBL/GenBank/DDBJ databases">
        <title>Sequencing the genomes of 1000 actinobacteria strains.</title>
        <authorList>
            <person name="Klenk H.-P."/>
        </authorList>
    </citation>
    <scope>NUCLEOTIDE SEQUENCE [LARGE SCALE GENOMIC DNA]</scope>
    <source>
        <strain evidence="2 3">DSM 7307</strain>
    </source>
</reference>
<evidence type="ECO:0000313" key="2">
    <source>
        <dbReference type="EMBL" id="MBE1507282.1"/>
    </source>
</evidence>
<dbReference type="RefSeq" id="WP_192731038.1">
    <property type="nucleotide sequence ID" value="NZ_BAAAVL010000012.1"/>
</dbReference>
<sequence>MTERFDKLEQLLGGYFHQDWDTEGANDAEVIAAFRRTEPVNQIEATIAEIDHLLQLFTGDPLKIEELLGALGCEYYYQAYGLNGQEWLQRVRSLLLSPEPQPRLSSRPR</sequence>
<dbReference type="InterPro" id="IPR041129">
    <property type="entry name" value="CdiI_2"/>
</dbReference>
<proteinExistence type="predicted"/>
<accession>A0ABR9IVP4</accession>
<dbReference type="EMBL" id="JADBEC010000002">
    <property type="protein sequence ID" value="MBE1507282.1"/>
    <property type="molecule type" value="Genomic_DNA"/>
</dbReference>
<name>A0ABR9IVP4_RHIVS</name>
<comment type="caution">
    <text evidence="2">The sequence shown here is derived from an EMBL/GenBank/DDBJ whole genome shotgun (WGS) entry which is preliminary data.</text>
</comment>
<organism evidence="2 3">
    <name type="scientific">Rhizobium viscosum</name>
    <name type="common">Arthrobacter viscosus</name>
    <dbReference type="NCBI Taxonomy" id="1673"/>
    <lineage>
        <taxon>Bacteria</taxon>
        <taxon>Pseudomonadati</taxon>
        <taxon>Pseudomonadota</taxon>
        <taxon>Alphaproteobacteria</taxon>
        <taxon>Hyphomicrobiales</taxon>
        <taxon>Rhizobiaceae</taxon>
        <taxon>Rhizobium/Agrobacterium group</taxon>
        <taxon>Rhizobium</taxon>
    </lineage>
</organism>
<dbReference type="Pfam" id="PF18593">
    <property type="entry name" value="CdiI_2"/>
    <property type="match status" value="1"/>
</dbReference>
<dbReference type="Proteomes" id="UP000620262">
    <property type="component" value="Unassembled WGS sequence"/>
</dbReference>
<dbReference type="CDD" id="cd20687">
    <property type="entry name" value="CdiI_Ykris-like"/>
    <property type="match status" value="1"/>
</dbReference>
<feature type="domain" description="CdiI immunity protein" evidence="1">
    <location>
        <begin position="4"/>
        <end position="94"/>
    </location>
</feature>
<gene>
    <name evidence="2" type="ORF">H4W29_004527</name>
</gene>
<keyword evidence="3" id="KW-1185">Reference proteome</keyword>
<evidence type="ECO:0000259" key="1">
    <source>
        <dbReference type="Pfam" id="PF18593"/>
    </source>
</evidence>
<protein>
    <recommendedName>
        <fullName evidence="1">CdiI immunity protein domain-containing protein</fullName>
    </recommendedName>
</protein>